<evidence type="ECO:0000259" key="11">
    <source>
        <dbReference type="Pfam" id="PF00133"/>
    </source>
</evidence>
<evidence type="ECO:0000256" key="9">
    <source>
        <dbReference type="NCBIfam" id="TIGR00422"/>
    </source>
</evidence>
<evidence type="ECO:0000313" key="14">
    <source>
        <dbReference type="Proteomes" id="UP000034704"/>
    </source>
</evidence>
<dbReference type="Pfam" id="PF00133">
    <property type="entry name" value="tRNA-synt_1"/>
    <property type="match status" value="1"/>
</dbReference>
<dbReference type="NCBIfam" id="NF004349">
    <property type="entry name" value="PRK05729.1"/>
    <property type="match status" value="1"/>
</dbReference>
<gene>
    <name evidence="13" type="ORF">UV12_C0005G0006</name>
</gene>
<comment type="similarity">
    <text evidence="10">Belongs to the class-I aminoacyl-tRNA synthetase family.</text>
</comment>
<keyword evidence="7 10" id="KW-0030">Aminoacyl-tRNA synthetase</keyword>
<dbReference type="PRINTS" id="PR00986">
    <property type="entry name" value="TRNASYNTHVAL"/>
</dbReference>
<dbReference type="InterPro" id="IPR002300">
    <property type="entry name" value="aa-tRNA-synth_Ia"/>
</dbReference>
<dbReference type="GO" id="GO:0006438">
    <property type="term" value="P:valyl-tRNA aminoacylation"/>
    <property type="evidence" value="ECO:0007669"/>
    <property type="project" value="UniProtKB-UniRule"/>
</dbReference>
<evidence type="ECO:0000256" key="4">
    <source>
        <dbReference type="ARBA" id="ARBA00022741"/>
    </source>
</evidence>
<feature type="domain" description="Methionyl/Valyl/Leucyl/Isoleucyl-tRNA synthetase anticodon-binding" evidence="12">
    <location>
        <begin position="606"/>
        <end position="712"/>
    </location>
</feature>
<dbReference type="NCBIfam" id="TIGR00422">
    <property type="entry name" value="valS"/>
    <property type="match status" value="1"/>
</dbReference>
<dbReference type="PANTHER" id="PTHR11946">
    <property type="entry name" value="VALYL-TRNA SYNTHETASES"/>
    <property type="match status" value="1"/>
</dbReference>
<dbReference type="GO" id="GO:0004832">
    <property type="term" value="F:valine-tRNA ligase activity"/>
    <property type="evidence" value="ECO:0007669"/>
    <property type="project" value="UniProtKB-UniRule"/>
</dbReference>
<dbReference type="InterPro" id="IPR033705">
    <property type="entry name" value="Anticodon_Ia_Val"/>
</dbReference>
<evidence type="ECO:0000259" key="12">
    <source>
        <dbReference type="Pfam" id="PF08264"/>
    </source>
</evidence>
<dbReference type="Proteomes" id="UP000034704">
    <property type="component" value="Unassembled WGS sequence"/>
</dbReference>
<evidence type="ECO:0000256" key="5">
    <source>
        <dbReference type="ARBA" id="ARBA00022840"/>
    </source>
</evidence>
<keyword evidence="4 10" id="KW-0547">Nucleotide-binding</keyword>
<dbReference type="SUPFAM" id="SSF52374">
    <property type="entry name" value="Nucleotidylyl transferase"/>
    <property type="match status" value="1"/>
</dbReference>
<evidence type="ECO:0000256" key="6">
    <source>
        <dbReference type="ARBA" id="ARBA00022917"/>
    </source>
</evidence>
<accession>A0A0G1BN83</accession>
<dbReference type="InterPro" id="IPR014729">
    <property type="entry name" value="Rossmann-like_a/b/a_fold"/>
</dbReference>
<dbReference type="EC" id="6.1.1.9" evidence="1 9"/>
<keyword evidence="6 10" id="KW-0648">Protein biosynthesis</keyword>
<dbReference type="Gene3D" id="1.10.730.10">
    <property type="entry name" value="Isoleucyl-tRNA Synthetase, Domain 1"/>
    <property type="match status" value="1"/>
</dbReference>
<dbReference type="PATRIC" id="fig|1618756.3.peg.374"/>
<organism evidence="13 14">
    <name type="scientific">Candidatus Nomurabacteria bacterium GW2011_GWC2_42_20</name>
    <dbReference type="NCBI Taxonomy" id="1618756"/>
    <lineage>
        <taxon>Bacteria</taxon>
        <taxon>Candidatus Nomuraibacteriota</taxon>
    </lineage>
</organism>
<name>A0A0G1BN83_9BACT</name>
<dbReference type="AlphaFoldDB" id="A0A0G1BN83"/>
<dbReference type="Pfam" id="PF08264">
    <property type="entry name" value="Anticodon_1"/>
    <property type="match status" value="1"/>
</dbReference>
<evidence type="ECO:0000313" key="13">
    <source>
        <dbReference type="EMBL" id="KKS47731.1"/>
    </source>
</evidence>
<dbReference type="GO" id="GO:0002161">
    <property type="term" value="F:aminoacyl-tRNA deacylase activity"/>
    <property type="evidence" value="ECO:0007669"/>
    <property type="project" value="InterPro"/>
</dbReference>
<sequence length="714" mass="81517">MTTIPEKLTKPYEPANTESRIYKLWEESGFFNPDNLPERHKEPFTIIMPPPNANGRLHAGHGLTIALEDIMTRYQRMQGKKALWVPGADHAGFETQVVYEKKLEKEGRSRFKMDRKELYDEIMAFTLESKKHMEADVKALGASCDWSREKFTLDPNVVSEVQETFRKLYRDGLVYRGYRTVNWCTKHQTSLSDVETENVEKADKLYYIKYGPFVVATVRPETIFGDVAIAVNPSDARYKNFIGQTIEVQHPENKLSLIVIGDEEVDPEFGTGALKITPAHDHNDFRMSETHKLPRIEVIDQFGKLNEKTGKYAGMKIADARTKVVEDLQALGLIEKIEDYTHTVPTCYKCSTTIEPRVMPQWFVKMAPLAKLAGDAVRDGKVKFIPDNFEKIFLYWMDNTIDWNISRQIVWGIQIPALICAHCNAGALDTEHKEGGACPTCGKPLSTETDTFDTWFSSGQWPLLALGYPEKADLGFYPTDVMETGRDLIFKWVPRMVIFGLYIAKQVPFHNVYMHGMVNDKLGKKMSKSKGNVVSPIELTDKYGADALRIGLVIGNTPGNDIALAEDKIKGYKHFCNKIWNATRFVLTNIGDTTLDTPRPALIPRDEEILAEFNTALTSITSHYENFRFHLAGEELYHYFWNTFADIIIEEMKPRLVGNDQTSRNGAQWVLLQILSANIKMLHPFIPFITEEIWGILPREQKSLLIIEPWPKPF</sequence>
<evidence type="ECO:0000256" key="2">
    <source>
        <dbReference type="ARBA" id="ARBA00022490"/>
    </source>
</evidence>
<feature type="domain" description="Aminoacyl-tRNA synthetase class Ia" evidence="11">
    <location>
        <begin position="21"/>
        <end position="563"/>
    </location>
</feature>
<proteinExistence type="inferred from homology"/>
<dbReference type="Gene3D" id="2.170.220.10">
    <property type="match status" value="1"/>
</dbReference>
<dbReference type="InterPro" id="IPR001412">
    <property type="entry name" value="aa-tRNA-synth_I_CS"/>
</dbReference>
<dbReference type="PANTHER" id="PTHR11946:SF93">
    <property type="entry name" value="VALINE--TRNA LIGASE, CHLOROPLASTIC_MITOCHONDRIAL 2"/>
    <property type="match status" value="1"/>
</dbReference>
<comment type="caution">
    <text evidence="13">The sequence shown here is derived from an EMBL/GenBank/DDBJ whole genome shotgun (WGS) entry which is preliminary data.</text>
</comment>
<dbReference type="CDD" id="cd07962">
    <property type="entry name" value="Anticodon_Ia_Val"/>
    <property type="match status" value="1"/>
</dbReference>
<evidence type="ECO:0000256" key="8">
    <source>
        <dbReference type="ARBA" id="ARBA00047552"/>
    </source>
</evidence>
<evidence type="ECO:0000256" key="3">
    <source>
        <dbReference type="ARBA" id="ARBA00022598"/>
    </source>
</evidence>
<dbReference type="EMBL" id="LCDG01000005">
    <property type="protein sequence ID" value="KKS47731.1"/>
    <property type="molecule type" value="Genomic_DNA"/>
</dbReference>
<evidence type="ECO:0000256" key="7">
    <source>
        <dbReference type="ARBA" id="ARBA00023146"/>
    </source>
</evidence>
<keyword evidence="5 10" id="KW-0067">ATP-binding</keyword>
<dbReference type="STRING" id="1618756.UV12_C0005G0006"/>
<keyword evidence="2" id="KW-0963">Cytoplasm</keyword>
<dbReference type="Gene3D" id="3.40.50.620">
    <property type="entry name" value="HUPs"/>
    <property type="match status" value="2"/>
</dbReference>
<dbReference type="InterPro" id="IPR009080">
    <property type="entry name" value="tRNAsynth_Ia_anticodon-bd"/>
</dbReference>
<dbReference type="SUPFAM" id="SSF50677">
    <property type="entry name" value="ValRS/IleRS/LeuRS editing domain"/>
    <property type="match status" value="1"/>
</dbReference>
<dbReference type="InterPro" id="IPR009008">
    <property type="entry name" value="Val/Leu/Ile-tRNA-synth_edit"/>
</dbReference>
<dbReference type="GO" id="GO:0005829">
    <property type="term" value="C:cytosol"/>
    <property type="evidence" value="ECO:0007669"/>
    <property type="project" value="TreeGrafter"/>
</dbReference>
<comment type="catalytic activity">
    <reaction evidence="8">
        <text>tRNA(Val) + L-valine + ATP = L-valyl-tRNA(Val) + AMP + diphosphate</text>
        <dbReference type="Rhea" id="RHEA:10704"/>
        <dbReference type="Rhea" id="RHEA-COMP:9672"/>
        <dbReference type="Rhea" id="RHEA-COMP:9708"/>
        <dbReference type="ChEBI" id="CHEBI:30616"/>
        <dbReference type="ChEBI" id="CHEBI:33019"/>
        <dbReference type="ChEBI" id="CHEBI:57762"/>
        <dbReference type="ChEBI" id="CHEBI:78442"/>
        <dbReference type="ChEBI" id="CHEBI:78537"/>
        <dbReference type="ChEBI" id="CHEBI:456215"/>
        <dbReference type="EC" id="6.1.1.9"/>
    </reaction>
</comment>
<dbReference type="InterPro" id="IPR002303">
    <property type="entry name" value="Valyl-tRNA_ligase"/>
</dbReference>
<evidence type="ECO:0000256" key="10">
    <source>
        <dbReference type="RuleBase" id="RU363035"/>
    </source>
</evidence>
<evidence type="ECO:0000256" key="1">
    <source>
        <dbReference type="ARBA" id="ARBA00013169"/>
    </source>
</evidence>
<keyword evidence="3 10" id="KW-0436">Ligase</keyword>
<dbReference type="SUPFAM" id="SSF47323">
    <property type="entry name" value="Anticodon-binding domain of a subclass of class I aminoacyl-tRNA synthetases"/>
    <property type="match status" value="1"/>
</dbReference>
<reference evidence="13 14" key="1">
    <citation type="journal article" date="2015" name="Nature">
        <title>rRNA introns, odd ribosomes, and small enigmatic genomes across a large radiation of phyla.</title>
        <authorList>
            <person name="Brown C.T."/>
            <person name="Hug L.A."/>
            <person name="Thomas B.C."/>
            <person name="Sharon I."/>
            <person name="Castelle C.J."/>
            <person name="Singh A."/>
            <person name="Wilkins M.J."/>
            <person name="Williams K.H."/>
            <person name="Banfield J.F."/>
        </authorList>
    </citation>
    <scope>NUCLEOTIDE SEQUENCE [LARGE SCALE GENOMIC DNA]</scope>
</reference>
<dbReference type="Gene3D" id="3.90.740.10">
    <property type="entry name" value="Valyl/Leucyl/Isoleucyl-tRNA synthetase, editing domain"/>
    <property type="match status" value="1"/>
</dbReference>
<dbReference type="InterPro" id="IPR013155">
    <property type="entry name" value="M/V/L/I-tRNA-synth_anticd-bd"/>
</dbReference>
<dbReference type="PROSITE" id="PS00178">
    <property type="entry name" value="AA_TRNA_LIGASE_I"/>
    <property type="match status" value="1"/>
</dbReference>
<protein>
    <recommendedName>
        <fullName evidence="1 9">Valine--tRNA ligase</fullName>
        <ecNumber evidence="1 9">6.1.1.9</ecNumber>
    </recommendedName>
</protein>
<dbReference type="GO" id="GO:0005524">
    <property type="term" value="F:ATP binding"/>
    <property type="evidence" value="ECO:0007669"/>
    <property type="project" value="UniProtKB-KW"/>
</dbReference>